<name>A0A9X5H3Y3_9FIRM</name>
<evidence type="ECO:0000256" key="2">
    <source>
        <dbReference type="SAM" id="Phobius"/>
    </source>
</evidence>
<comment type="caution">
    <text evidence="4">The sequence shown here is derived from an EMBL/GenBank/DDBJ whole genome shotgun (WGS) entry which is preliminary data.</text>
</comment>
<dbReference type="InterPro" id="IPR001387">
    <property type="entry name" value="Cro/C1-type_HTH"/>
</dbReference>
<proteinExistence type="predicted"/>
<organism evidence="4 5">
    <name type="scientific">Schaedlerella arabinosiphila</name>
    <dbReference type="NCBI Taxonomy" id="2044587"/>
    <lineage>
        <taxon>Bacteria</taxon>
        <taxon>Bacillati</taxon>
        <taxon>Bacillota</taxon>
        <taxon>Clostridia</taxon>
        <taxon>Lachnospirales</taxon>
        <taxon>Lachnospiraceae</taxon>
        <taxon>Schaedlerella</taxon>
    </lineage>
</organism>
<dbReference type="AlphaFoldDB" id="A0A9X5H3Y3"/>
<evidence type="ECO:0000313" key="5">
    <source>
        <dbReference type="Proteomes" id="UP000474104"/>
    </source>
</evidence>
<feature type="domain" description="HTH cro/C1-type" evidence="3">
    <location>
        <begin position="17"/>
        <end position="71"/>
    </location>
</feature>
<dbReference type="PANTHER" id="PTHR46558">
    <property type="entry name" value="TRACRIPTIONAL REGULATORY PROTEIN-RELATED-RELATED"/>
    <property type="match status" value="1"/>
</dbReference>
<reference evidence="4 5" key="1">
    <citation type="submission" date="2019-07" db="EMBL/GenBank/DDBJ databases">
        <title>Draft genome sequences of 15 bacterial species constituting the stable defined intestinal microbiota of the GM15 gnotobiotic mouse model.</title>
        <authorList>
            <person name="Elie C."/>
            <person name="Mathieu A."/>
            <person name="Saliou A."/>
            <person name="Darnaud M."/>
            <person name="Leulier F."/>
            <person name="Tamellini A."/>
        </authorList>
    </citation>
    <scope>NUCLEOTIDE SEQUENCE [LARGE SCALE GENOMIC DNA]</scope>
    <source>
        <strain evidence="5">ASF 502</strain>
    </source>
</reference>
<keyword evidence="2" id="KW-0812">Transmembrane</keyword>
<evidence type="ECO:0000259" key="3">
    <source>
        <dbReference type="PROSITE" id="PS50943"/>
    </source>
</evidence>
<dbReference type="InterPro" id="IPR010982">
    <property type="entry name" value="Lambda_DNA-bd_dom_sf"/>
</dbReference>
<dbReference type="CDD" id="cd00093">
    <property type="entry name" value="HTH_XRE"/>
    <property type="match status" value="1"/>
</dbReference>
<sequence>MEGGVFMIDVKKVGAFISECRKENEWTQKQLGEMLGVTDRAVSKWETGRSLSDIGLIEPLCGLFGIRVSEFLAGKKMDAEAYQKETDELLINAIGEHQLYGFQIVIHLLTVIALLVFSIPFLIRRETQWLPGLETENLLCWMAAVVLTGIIWYLDKNLPARKYRASNVWIEAAGGAVLFCILMGIDFYASGGGRALEQVTAAEKLWAAILAAASLREANAADDLGVYSADKEPCLGGAYLARGMSTRPDPFHILTEMDIDIPFHLY</sequence>
<dbReference type="SMART" id="SM00530">
    <property type="entry name" value="HTH_XRE"/>
    <property type="match status" value="1"/>
</dbReference>
<protein>
    <submittedName>
        <fullName evidence="4">Helix-turn-helix transcriptional regulator</fullName>
    </submittedName>
</protein>
<keyword evidence="1" id="KW-0238">DNA-binding</keyword>
<dbReference type="EMBL" id="VIRB01000029">
    <property type="protein sequence ID" value="NDO67897.1"/>
    <property type="molecule type" value="Genomic_DNA"/>
</dbReference>
<dbReference type="Gene3D" id="1.10.260.40">
    <property type="entry name" value="lambda repressor-like DNA-binding domains"/>
    <property type="match status" value="1"/>
</dbReference>
<keyword evidence="2" id="KW-0472">Membrane</keyword>
<evidence type="ECO:0000256" key="1">
    <source>
        <dbReference type="ARBA" id="ARBA00023125"/>
    </source>
</evidence>
<evidence type="ECO:0000313" key="4">
    <source>
        <dbReference type="EMBL" id="NDO67897.1"/>
    </source>
</evidence>
<feature type="transmembrane region" description="Helical" evidence="2">
    <location>
        <begin position="135"/>
        <end position="154"/>
    </location>
</feature>
<dbReference type="PROSITE" id="PS50943">
    <property type="entry name" value="HTH_CROC1"/>
    <property type="match status" value="1"/>
</dbReference>
<dbReference type="PANTHER" id="PTHR46558:SF4">
    <property type="entry name" value="DNA-BIDING PHAGE PROTEIN"/>
    <property type="match status" value="1"/>
</dbReference>
<dbReference type="Proteomes" id="UP000474104">
    <property type="component" value="Unassembled WGS sequence"/>
</dbReference>
<accession>A0A9X5H3Y3</accession>
<dbReference type="SUPFAM" id="SSF47413">
    <property type="entry name" value="lambda repressor-like DNA-binding domains"/>
    <property type="match status" value="1"/>
</dbReference>
<keyword evidence="2" id="KW-1133">Transmembrane helix</keyword>
<feature type="transmembrane region" description="Helical" evidence="2">
    <location>
        <begin position="166"/>
        <end position="189"/>
    </location>
</feature>
<dbReference type="Pfam" id="PF01381">
    <property type="entry name" value="HTH_3"/>
    <property type="match status" value="1"/>
</dbReference>
<gene>
    <name evidence="4" type="ORF">FMM80_03905</name>
</gene>
<feature type="transmembrane region" description="Helical" evidence="2">
    <location>
        <begin position="100"/>
        <end position="123"/>
    </location>
</feature>
<dbReference type="GO" id="GO:0003677">
    <property type="term" value="F:DNA binding"/>
    <property type="evidence" value="ECO:0007669"/>
    <property type="project" value="UniProtKB-KW"/>
</dbReference>